<accession>A0A2A2TQP8</accession>
<feature type="region of interest" description="Disordered" evidence="2">
    <location>
        <begin position="1"/>
        <end position="28"/>
    </location>
</feature>
<reference evidence="3 4" key="1">
    <citation type="submission" date="2017-08" db="EMBL/GenBank/DDBJ databases">
        <title>Draft genome sequence of filamentous cyanobacterium Calothrix elsteri CCALA 953.</title>
        <authorList>
            <person name="Gagunashvili A.N."/>
            <person name="Elster J."/>
            <person name="Andresson O.S."/>
        </authorList>
    </citation>
    <scope>NUCLEOTIDE SEQUENCE [LARGE SCALE GENOMIC DNA]</scope>
    <source>
        <strain evidence="3 4">CCALA 953</strain>
    </source>
</reference>
<proteinExistence type="predicted"/>
<evidence type="ECO:0000313" key="4">
    <source>
        <dbReference type="Proteomes" id="UP000218238"/>
    </source>
</evidence>
<feature type="compositionally biased region" description="Basic and acidic residues" evidence="2">
    <location>
        <begin position="1"/>
        <end position="14"/>
    </location>
</feature>
<organism evidence="3 4">
    <name type="scientific">Brunnivagina elsteri CCALA 953</name>
    <dbReference type="NCBI Taxonomy" id="987040"/>
    <lineage>
        <taxon>Bacteria</taxon>
        <taxon>Bacillati</taxon>
        <taxon>Cyanobacteriota</taxon>
        <taxon>Cyanophyceae</taxon>
        <taxon>Nostocales</taxon>
        <taxon>Calotrichaceae</taxon>
        <taxon>Brunnivagina</taxon>
    </lineage>
</organism>
<dbReference type="Proteomes" id="UP000218238">
    <property type="component" value="Unassembled WGS sequence"/>
</dbReference>
<gene>
    <name evidence="3" type="ORF">CK510_01540</name>
</gene>
<dbReference type="EMBL" id="NTFS01000009">
    <property type="protein sequence ID" value="PAX60458.1"/>
    <property type="molecule type" value="Genomic_DNA"/>
</dbReference>
<feature type="coiled-coil region" evidence="1">
    <location>
        <begin position="90"/>
        <end position="128"/>
    </location>
</feature>
<dbReference type="OrthoDB" id="5623405at2"/>
<dbReference type="AlphaFoldDB" id="A0A2A2TQP8"/>
<feature type="compositionally biased region" description="Polar residues" evidence="2">
    <location>
        <begin position="15"/>
        <end position="26"/>
    </location>
</feature>
<comment type="caution">
    <text evidence="3">The sequence shown here is derived from an EMBL/GenBank/DDBJ whole genome shotgun (WGS) entry which is preliminary data.</text>
</comment>
<dbReference type="RefSeq" id="WP_095720003.1">
    <property type="nucleotide sequence ID" value="NZ_NTFS01000009.1"/>
</dbReference>
<name>A0A2A2TQP8_9CYAN</name>
<evidence type="ECO:0000256" key="2">
    <source>
        <dbReference type="SAM" id="MobiDB-lite"/>
    </source>
</evidence>
<sequence>MQSPEMEHGNDRNVMDSSSNHSSKLGNNGYDLAGVNSLDKVRDILFGNQLRDVEKKFPRLEERLFKECVNSREENKKRLDSLESYIKQELESLSKQMKQEQGSHDETLQNLAEENKKITTALENKLNQFDEHVNTSQREMREQILNQSKSLHDDILQKYEEILEILRREAEELRHAKTDRSTLANLLSELAIRLNSQ</sequence>
<protein>
    <submittedName>
        <fullName evidence="3">Uncharacterized protein</fullName>
    </submittedName>
</protein>
<keyword evidence="1" id="KW-0175">Coiled coil</keyword>
<evidence type="ECO:0000256" key="1">
    <source>
        <dbReference type="SAM" id="Coils"/>
    </source>
</evidence>
<evidence type="ECO:0000313" key="3">
    <source>
        <dbReference type="EMBL" id="PAX60458.1"/>
    </source>
</evidence>
<keyword evidence="4" id="KW-1185">Reference proteome</keyword>